<dbReference type="OrthoDB" id="5930340at2759"/>
<evidence type="ECO:0000313" key="4">
    <source>
        <dbReference type="Proteomes" id="UP000030764"/>
    </source>
</evidence>
<protein>
    <recommendedName>
        <fullName evidence="1">RNase NYN domain-containing protein</fullName>
    </recommendedName>
</protein>
<dbReference type="Pfam" id="PF11977">
    <property type="entry name" value="RNase_Zc3h12a"/>
    <property type="match status" value="1"/>
</dbReference>
<dbReference type="InterPro" id="IPR021869">
    <property type="entry name" value="RNase_Zc3h12_NYN"/>
</dbReference>
<dbReference type="AlphaFoldDB" id="A0A085LYA4"/>
<feature type="non-terminal residue" evidence="2">
    <location>
        <position position="361"/>
    </location>
</feature>
<organism evidence="2 4">
    <name type="scientific">Trichuris suis</name>
    <name type="common">pig whipworm</name>
    <dbReference type="NCBI Taxonomy" id="68888"/>
    <lineage>
        <taxon>Eukaryota</taxon>
        <taxon>Metazoa</taxon>
        <taxon>Ecdysozoa</taxon>
        <taxon>Nematoda</taxon>
        <taxon>Enoplea</taxon>
        <taxon>Dorylaimia</taxon>
        <taxon>Trichinellida</taxon>
        <taxon>Trichuridae</taxon>
        <taxon>Trichuris</taxon>
    </lineage>
</organism>
<dbReference type="EMBL" id="KL363261">
    <property type="protein sequence ID" value="KFD49950.1"/>
    <property type="molecule type" value="Genomic_DNA"/>
</dbReference>
<reference evidence="2 4" key="1">
    <citation type="journal article" date="2014" name="Nat. Genet.">
        <title>Genome and transcriptome of the porcine whipworm Trichuris suis.</title>
        <authorList>
            <person name="Jex A.R."/>
            <person name="Nejsum P."/>
            <person name="Schwarz E.M."/>
            <person name="Hu L."/>
            <person name="Young N.D."/>
            <person name="Hall R.S."/>
            <person name="Korhonen P.K."/>
            <person name="Liao S."/>
            <person name="Thamsborg S."/>
            <person name="Xia J."/>
            <person name="Xu P."/>
            <person name="Wang S."/>
            <person name="Scheerlinck J.P."/>
            <person name="Hofmann A."/>
            <person name="Sternberg P.W."/>
            <person name="Wang J."/>
            <person name="Gasser R.B."/>
        </authorList>
    </citation>
    <scope>NUCLEOTIDE SEQUENCE [LARGE SCALE GENOMIC DNA]</scope>
    <source>
        <strain evidence="3">DCEP-RM93F</strain>
        <strain evidence="2">DCEP-RM93M</strain>
    </source>
</reference>
<dbReference type="Gene3D" id="3.40.50.11980">
    <property type="match status" value="1"/>
</dbReference>
<evidence type="ECO:0000313" key="3">
    <source>
        <dbReference type="EMBL" id="KFD62706.1"/>
    </source>
</evidence>
<dbReference type="Proteomes" id="UP000030764">
    <property type="component" value="Unassembled WGS sequence"/>
</dbReference>
<feature type="domain" description="RNase NYN" evidence="1">
    <location>
        <begin position="194"/>
        <end position="303"/>
    </location>
</feature>
<gene>
    <name evidence="2" type="ORF">M513_09164</name>
    <name evidence="3" type="ORF">M514_09164</name>
</gene>
<keyword evidence="4" id="KW-1185">Reference proteome</keyword>
<sequence length="361" mass="40400">MSSSMDETEPFGSPFIQSDEFFDAEDRKCGNDFHDAFIALIEGLQLTARNAMLQFLSDDDDDKDDSSGLDATDYRDCCFEKELSQEESLGITDGRDTVELAYSSDDGSFNSEEQWTNESSCYPPKCGTILQLSSITTIYASSDLEDITVSNREIEIVLRSFPAYYVAINEKRRTPLAEGYKRRPVVIDGRSFQNPVDLMICLQQFLKAGHHCSTVLIPESTLSYCSEEWANVVDCLTKKNLLVLTSSDEDDVATQLNEYLMLLAYFSGAVILSNSIHLKPLSGAKEWRQLASSRIFSFSFNKYGGVVADPISRHRCASIEWMFNFTNVENAPITIRPLSEGQFASFVDELDVLICQAVGES</sequence>
<proteinExistence type="predicted"/>
<evidence type="ECO:0000259" key="1">
    <source>
        <dbReference type="Pfam" id="PF11977"/>
    </source>
</evidence>
<evidence type="ECO:0000313" key="2">
    <source>
        <dbReference type="EMBL" id="KFD49950.1"/>
    </source>
</evidence>
<dbReference type="EMBL" id="KL367589">
    <property type="protein sequence ID" value="KFD62706.1"/>
    <property type="molecule type" value="Genomic_DNA"/>
</dbReference>
<accession>A0A085LYA4</accession>
<dbReference type="Proteomes" id="UP000030758">
    <property type="component" value="Unassembled WGS sequence"/>
</dbReference>
<name>A0A085LYA4_9BILA</name>